<feature type="non-terminal residue" evidence="2">
    <location>
        <position position="1"/>
    </location>
</feature>
<gene>
    <name evidence="2" type="ORF">ADK38_14260</name>
</gene>
<feature type="transmembrane region" description="Helical" evidence="1">
    <location>
        <begin position="31"/>
        <end position="52"/>
    </location>
</feature>
<feature type="transmembrane region" description="Helical" evidence="1">
    <location>
        <begin position="148"/>
        <end position="166"/>
    </location>
</feature>
<keyword evidence="3" id="KW-1185">Reference proteome</keyword>
<evidence type="ECO:0000256" key="1">
    <source>
        <dbReference type="SAM" id="Phobius"/>
    </source>
</evidence>
<protein>
    <submittedName>
        <fullName evidence="2">Membrane protein</fullName>
    </submittedName>
</protein>
<reference evidence="2 3" key="1">
    <citation type="submission" date="2015-07" db="EMBL/GenBank/DDBJ databases">
        <authorList>
            <person name="Ju K.-S."/>
            <person name="Doroghazi J.R."/>
            <person name="Metcalf W.W."/>
        </authorList>
    </citation>
    <scope>NUCLEOTIDE SEQUENCE [LARGE SCALE GENOMIC DNA]</scope>
    <source>
        <strain evidence="2 3">NRRL B-3589</strain>
    </source>
</reference>
<feature type="non-terminal residue" evidence="2">
    <location>
        <position position="232"/>
    </location>
</feature>
<organism evidence="2 3">
    <name type="scientific">Streptomyces varsoviensis</name>
    <dbReference type="NCBI Taxonomy" id="67373"/>
    <lineage>
        <taxon>Bacteria</taxon>
        <taxon>Bacillati</taxon>
        <taxon>Actinomycetota</taxon>
        <taxon>Actinomycetes</taxon>
        <taxon>Kitasatosporales</taxon>
        <taxon>Streptomycetaceae</taxon>
        <taxon>Streptomyces</taxon>
    </lineage>
</organism>
<keyword evidence="1" id="KW-0812">Transmembrane</keyword>
<keyword evidence="1" id="KW-1133">Transmembrane helix</keyword>
<evidence type="ECO:0000313" key="2">
    <source>
        <dbReference type="EMBL" id="KOG89442.1"/>
    </source>
</evidence>
<dbReference type="InterPro" id="IPR047724">
    <property type="entry name" value="Streptophobe"/>
</dbReference>
<name>A0ABR5J7V3_9ACTN</name>
<dbReference type="NCBIfam" id="NF038391">
    <property type="entry name" value="streptophobe"/>
    <property type="match status" value="1"/>
</dbReference>
<dbReference type="EMBL" id="LGUT01001198">
    <property type="protein sequence ID" value="KOG89442.1"/>
    <property type="molecule type" value="Genomic_DNA"/>
</dbReference>
<proteinExistence type="predicted"/>
<evidence type="ECO:0000313" key="3">
    <source>
        <dbReference type="Proteomes" id="UP000037020"/>
    </source>
</evidence>
<dbReference type="Proteomes" id="UP000037020">
    <property type="component" value="Unassembled WGS sequence"/>
</dbReference>
<sequence length="232" mass="23165">VYKRQGGSVTPSGDLKAFGLEGAQARTAIDIAPLGVSLVGALVLGWIFLRSLRAAGATIRGRELAARAATVTALFLVLVGVLAWAGSDTITIDGSELGLDKIGGGRTGIEIPGLGDLGDLGGGLANGLADLANAKAAVGFSVRTGASLLGGALWVLAVLLIALLASRSTPLPRGWDVLHRTVRPAASALRAALVLSVCAGLAAAAYAAIGDDHPRRVLGSAVLAAPNGVWLG</sequence>
<accession>A0ABR5J7V3</accession>
<comment type="caution">
    <text evidence="2">The sequence shown here is derived from an EMBL/GenBank/DDBJ whole genome shotgun (WGS) entry which is preliminary data.</text>
</comment>
<keyword evidence="1" id="KW-0472">Membrane</keyword>
<feature type="transmembrane region" description="Helical" evidence="1">
    <location>
        <begin position="187"/>
        <end position="209"/>
    </location>
</feature>
<feature type="transmembrane region" description="Helical" evidence="1">
    <location>
        <begin position="64"/>
        <end position="85"/>
    </location>
</feature>